<dbReference type="OrthoDB" id="6891550at2"/>
<evidence type="ECO:0000313" key="2">
    <source>
        <dbReference type="EMBL" id="OXB19707.1"/>
    </source>
</evidence>
<reference evidence="3" key="2">
    <citation type="submission" date="2016-09" db="EMBL/GenBank/DDBJ databases">
        <authorList>
            <person name="Chen S."/>
            <person name="Walker E."/>
        </authorList>
    </citation>
    <scope>NUCLEOTIDE SEQUENCE [LARGE SCALE GENOMIC DNA]</scope>
    <source>
        <strain evidence="3">MSU</strain>
    </source>
</reference>
<dbReference type="Proteomes" id="UP000180252">
    <property type="component" value="Unassembled WGS sequence"/>
</dbReference>
<sequence length="192" mass="22494">MKKVTYLFDRDELFGMDYHALQAFKYTYFKLLSDNPFPISPNSGNFYEMIQYLKRKDETLPVKIGTYENITLFEAANRIASDLVIINGLIQLVEEQKEFEKATFTLRLGTTHVKNKGDFTIHTENGDLEGEAFNVAPSFLENKLRKTLDKWKKGPESSVLRYIFVNAEAFVYRENVKVDEWVRVVKVKKWEQ</sequence>
<reference evidence="2 4" key="3">
    <citation type="submission" date="2016-11" db="EMBL/GenBank/DDBJ databases">
        <title>Whole genomes of Flavobacteriaceae.</title>
        <authorList>
            <person name="Stine C."/>
            <person name="Li C."/>
            <person name="Tadesse D."/>
        </authorList>
    </citation>
    <scope>NUCLEOTIDE SEQUENCE [LARGE SCALE GENOMIC DNA]</scope>
    <source>
        <strain evidence="2 4">ATCC BAA-2541</strain>
    </source>
</reference>
<accession>A0A1S1J1P5</accession>
<dbReference type="EMBL" id="MIKE01000028">
    <property type="protein sequence ID" value="OHT43415.1"/>
    <property type="molecule type" value="Genomic_DNA"/>
</dbReference>
<proteinExistence type="predicted"/>
<dbReference type="Proteomes" id="UP000198319">
    <property type="component" value="Unassembled WGS sequence"/>
</dbReference>
<dbReference type="RefSeq" id="WP_070908795.1">
    <property type="nucleotide sequence ID" value="NZ_MIKE01000028.1"/>
</dbReference>
<evidence type="ECO:0000313" key="3">
    <source>
        <dbReference type="Proteomes" id="UP000180252"/>
    </source>
</evidence>
<dbReference type="EMBL" id="MUHG01000017">
    <property type="protein sequence ID" value="OXB19707.1"/>
    <property type="molecule type" value="Genomic_DNA"/>
</dbReference>
<evidence type="ECO:0000313" key="1">
    <source>
        <dbReference type="EMBL" id="OHT43415.1"/>
    </source>
</evidence>
<gene>
    <name evidence="2" type="ORF">B0A71_09660</name>
    <name evidence="1" type="ORF">BHE19_19195</name>
</gene>
<evidence type="ECO:0000313" key="4">
    <source>
        <dbReference type="Proteomes" id="UP000198319"/>
    </source>
</evidence>
<organism evidence="1 3">
    <name type="scientific">Flavobacterium tructae</name>
    <dbReference type="NCBI Taxonomy" id="1114873"/>
    <lineage>
        <taxon>Bacteria</taxon>
        <taxon>Pseudomonadati</taxon>
        <taxon>Bacteroidota</taxon>
        <taxon>Flavobacteriia</taxon>
        <taxon>Flavobacteriales</taxon>
        <taxon>Flavobacteriaceae</taxon>
        <taxon>Flavobacterium</taxon>
    </lineage>
</organism>
<reference evidence="1" key="1">
    <citation type="submission" date="2016-09" db="EMBL/GenBank/DDBJ databases">
        <authorList>
            <person name="Capua I."/>
            <person name="De Benedictis P."/>
            <person name="Joannis T."/>
            <person name="Lombin L.H."/>
            <person name="Cattoli G."/>
        </authorList>
    </citation>
    <scope>NUCLEOTIDE SEQUENCE [LARGE SCALE GENOMIC DNA]</scope>
    <source>
        <strain evidence="1">MSU</strain>
    </source>
</reference>
<protein>
    <submittedName>
        <fullName evidence="1">Uncharacterized protein</fullName>
    </submittedName>
</protein>
<name>A0A1S1J1P5_9FLAO</name>
<comment type="caution">
    <text evidence="1">The sequence shown here is derived from an EMBL/GenBank/DDBJ whole genome shotgun (WGS) entry which is preliminary data.</text>
</comment>
<keyword evidence="4" id="KW-1185">Reference proteome</keyword>
<dbReference type="AlphaFoldDB" id="A0A1S1J1P5"/>